<dbReference type="Proteomes" id="UP000324705">
    <property type="component" value="Chromosome 7B"/>
</dbReference>
<keyword evidence="1" id="KW-0732">Signal</keyword>
<feature type="signal peptide" evidence="1">
    <location>
        <begin position="1"/>
        <end position="18"/>
    </location>
</feature>
<keyword evidence="3" id="KW-1185">Reference proteome</keyword>
<reference evidence="2 3" key="1">
    <citation type="submission" date="2017-09" db="EMBL/GenBank/DDBJ databases">
        <authorList>
            <consortium name="International Durum Wheat Genome Sequencing Consortium (IDWGSC)"/>
            <person name="Milanesi L."/>
        </authorList>
    </citation>
    <scope>NUCLEOTIDE SEQUENCE [LARGE SCALE GENOMIC DNA]</scope>
    <source>
        <strain evidence="3">cv. Svevo</strain>
    </source>
</reference>
<sequence>MRTKLLLVSFQVMWMAYCETKLSAFVFSSSTGQWRAAASKAWSDLALCSSESGMMSQVHPLFLRHHYAYGCFYWDWTLFWRKTLLMLDTRRMEFSIVVPPPGEWRKEGFAVVEAGEGRLGMFGFHGQPASDLTYTFAQNKGENPSQWHMEKIISLDSGYRYYGRYLLLTRTADISQENPLFEYFSIDVKTLHLQRVYSHYNRLKFAGTHIYTYFPPSFFSSDANLKW</sequence>
<dbReference type="Gramene" id="TRITD7Bv1G218160.2">
    <property type="protein sequence ID" value="TRITD7Bv1G218160.2"/>
    <property type="gene ID" value="TRITD7Bv1G218160"/>
</dbReference>
<evidence type="ECO:0000313" key="2">
    <source>
        <dbReference type="EMBL" id="VAI93162.1"/>
    </source>
</evidence>
<name>A0A9R1AE12_TRITD</name>
<evidence type="ECO:0000313" key="3">
    <source>
        <dbReference type="Proteomes" id="UP000324705"/>
    </source>
</evidence>
<accession>A0A9R1AE12</accession>
<dbReference type="OMA" id="GGCASEW"/>
<feature type="chain" id="PRO_5040345739" evidence="1">
    <location>
        <begin position="19"/>
        <end position="227"/>
    </location>
</feature>
<dbReference type="PANTHER" id="PTHR31264">
    <property type="entry name" value="OS07G0554500 PROTEIN-RELATED"/>
    <property type="match status" value="1"/>
</dbReference>
<dbReference type="EMBL" id="LT934124">
    <property type="protein sequence ID" value="VAI93162.1"/>
    <property type="molecule type" value="Genomic_DNA"/>
</dbReference>
<evidence type="ECO:0000256" key="1">
    <source>
        <dbReference type="SAM" id="SignalP"/>
    </source>
</evidence>
<proteinExistence type="predicted"/>
<dbReference type="PANTHER" id="PTHR31264:SF9">
    <property type="entry name" value="F-BOX DOMAIN-CONTAINING PROTEIN"/>
    <property type="match status" value="1"/>
</dbReference>
<organism evidence="2 3">
    <name type="scientific">Triticum turgidum subsp. durum</name>
    <name type="common">Durum wheat</name>
    <name type="synonym">Triticum durum</name>
    <dbReference type="NCBI Taxonomy" id="4567"/>
    <lineage>
        <taxon>Eukaryota</taxon>
        <taxon>Viridiplantae</taxon>
        <taxon>Streptophyta</taxon>
        <taxon>Embryophyta</taxon>
        <taxon>Tracheophyta</taxon>
        <taxon>Spermatophyta</taxon>
        <taxon>Magnoliopsida</taxon>
        <taxon>Liliopsida</taxon>
        <taxon>Poales</taxon>
        <taxon>Poaceae</taxon>
        <taxon>BOP clade</taxon>
        <taxon>Pooideae</taxon>
        <taxon>Triticodae</taxon>
        <taxon>Triticeae</taxon>
        <taxon>Triticinae</taxon>
        <taxon>Triticum</taxon>
    </lineage>
</organism>
<dbReference type="AlphaFoldDB" id="A0A9R1AE12"/>
<protein>
    <submittedName>
        <fullName evidence="2">Uncharacterized protein</fullName>
    </submittedName>
</protein>
<gene>
    <name evidence="2" type="ORF">TRITD_7Bv1G218160</name>
</gene>